<evidence type="ECO:0000313" key="1">
    <source>
        <dbReference type="EMBL" id="OZY60447.1"/>
    </source>
</evidence>
<protein>
    <submittedName>
        <fullName evidence="1">Uncharacterized protein</fullName>
    </submittedName>
</protein>
<dbReference type="OrthoDB" id="7024420at2"/>
<gene>
    <name evidence="1" type="ORF">CJF39_06085</name>
    <name evidence="2" type="ORF">PLUA15_240074</name>
</gene>
<comment type="caution">
    <text evidence="1">The sequence shown here is derived from an EMBL/GenBank/DDBJ whole genome shotgun (WGS) entry which is preliminary data.</text>
</comment>
<sequence>MRSLILDMPNGRALVEELDLATELMMSIPIELVGGEQWQAAFDRQQLAFKAWRSYLLCIAKHPKRDAQCEISKIA</sequence>
<reference evidence="2 4" key="2">
    <citation type="submission" date="2017-08" db="EMBL/GenBank/DDBJ databases">
        <authorList>
            <person name="Chaillou S."/>
        </authorList>
    </citation>
    <scope>NUCLEOTIDE SEQUENCE [LARGE SCALE GENOMIC DNA]</scope>
    <source>
        <strain evidence="2 4">MFPA15A1205</strain>
    </source>
</reference>
<reference evidence="1 3" key="1">
    <citation type="submission" date="2017-08" db="EMBL/GenBank/DDBJ databases">
        <title>Genomic and metabolic characterisation of spoilage-associated Pseudomonas species.</title>
        <authorList>
            <person name="Stanborough T."/>
            <person name="Fegan N."/>
            <person name="Powell S.M."/>
            <person name="Singh T."/>
            <person name="Tamplin M.L."/>
            <person name="Chandry P.S."/>
        </authorList>
    </citation>
    <scope>NUCLEOTIDE SEQUENCE [LARGE SCALE GENOMIC DNA]</scope>
    <source>
        <strain evidence="1 3">L1802</strain>
    </source>
</reference>
<evidence type="ECO:0000313" key="3">
    <source>
        <dbReference type="Proteomes" id="UP000215788"/>
    </source>
</evidence>
<proteinExistence type="predicted"/>
<evidence type="ECO:0000313" key="2">
    <source>
        <dbReference type="EMBL" id="SOB52661.1"/>
    </source>
</evidence>
<accession>A0A266NET8</accession>
<dbReference type="EMBL" id="OBKZ01000017">
    <property type="protein sequence ID" value="SOB52661.1"/>
    <property type="molecule type" value="Genomic_DNA"/>
</dbReference>
<dbReference type="Proteomes" id="UP000215788">
    <property type="component" value="Unassembled WGS sequence"/>
</dbReference>
<dbReference type="EMBL" id="NQKI01000006">
    <property type="protein sequence ID" value="OZY60447.1"/>
    <property type="molecule type" value="Genomic_DNA"/>
</dbReference>
<organism evidence="1 3">
    <name type="scientific">Pseudomonas lundensis</name>
    <dbReference type="NCBI Taxonomy" id="86185"/>
    <lineage>
        <taxon>Bacteria</taxon>
        <taxon>Pseudomonadati</taxon>
        <taxon>Pseudomonadota</taxon>
        <taxon>Gammaproteobacteria</taxon>
        <taxon>Pseudomonadales</taxon>
        <taxon>Pseudomonadaceae</taxon>
        <taxon>Pseudomonas</taxon>
    </lineage>
</organism>
<dbReference type="AlphaFoldDB" id="A0A266NET8"/>
<dbReference type="Proteomes" id="UP000219564">
    <property type="component" value="Unassembled WGS sequence"/>
</dbReference>
<name>A0A266NET8_9PSED</name>
<evidence type="ECO:0000313" key="4">
    <source>
        <dbReference type="Proteomes" id="UP000219564"/>
    </source>
</evidence>